<organism evidence="11 12">
    <name type="scientific">Acidiphilium cryptum (strain JF-5)</name>
    <dbReference type="NCBI Taxonomy" id="349163"/>
    <lineage>
        <taxon>Bacteria</taxon>
        <taxon>Pseudomonadati</taxon>
        <taxon>Pseudomonadota</taxon>
        <taxon>Alphaproteobacteria</taxon>
        <taxon>Acetobacterales</taxon>
        <taxon>Acidocellaceae</taxon>
        <taxon>Acidiphilium</taxon>
    </lineage>
</organism>
<dbReference type="GO" id="GO:0008381">
    <property type="term" value="F:mechanosensitive monoatomic ion channel activity"/>
    <property type="evidence" value="ECO:0007669"/>
    <property type="project" value="UniProtKB-ARBA"/>
</dbReference>
<evidence type="ECO:0000313" key="12">
    <source>
        <dbReference type="Proteomes" id="UP000000245"/>
    </source>
</evidence>
<dbReference type="InterPro" id="IPR049142">
    <property type="entry name" value="MS_channel_1st"/>
</dbReference>
<dbReference type="InterPro" id="IPR045042">
    <property type="entry name" value="YnaI-like"/>
</dbReference>
<dbReference type="Gene3D" id="1.10.287.1260">
    <property type="match status" value="1"/>
</dbReference>
<dbReference type="InterPro" id="IPR010920">
    <property type="entry name" value="LSM_dom_sf"/>
</dbReference>
<dbReference type="GO" id="GO:0005886">
    <property type="term" value="C:plasma membrane"/>
    <property type="evidence" value="ECO:0007669"/>
    <property type="project" value="UniProtKB-SubCell"/>
</dbReference>
<dbReference type="PANTHER" id="PTHR43634">
    <property type="entry name" value="OW CONDUCTANCE MECHANOSENSITIVE CHANNEL"/>
    <property type="match status" value="1"/>
</dbReference>
<accession>A5FXF9</accession>
<keyword evidence="6 7" id="KW-0472">Membrane</keyword>
<keyword evidence="5 7" id="KW-1133">Transmembrane helix</keyword>
<evidence type="ECO:0000259" key="10">
    <source>
        <dbReference type="Pfam" id="PF21088"/>
    </source>
</evidence>
<dbReference type="Gene3D" id="3.30.70.100">
    <property type="match status" value="1"/>
</dbReference>
<dbReference type="HOGENOM" id="CLU_037945_0_0_5"/>
<name>A5FXF9_ACICJ</name>
<dbReference type="KEGG" id="acr:Acry_1076"/>
<dbReference type="AlphaFoldDB" id="A5FXF9"/>
<dbReference type="InterPro" id="IPR006685">
    <property type="entry name" value="MscS_channel_2nd"/>
</dbReference>
<dbReference type="Proteomes" id="UP000000245">
    <property type="component" value="Chromosome"/>
</dbReference>
<dbReference type="EMBL" id="CP000697">
    <property type="protein sequence ID" value="ABQ30291.1"/>
    <property type="molecule type" value="Genomic_DNA"/>
</dbReference>
<feature type="transmembrane region" description="Helical" evidence="7">
    <location>
        <begin position="12"/>
        <end position="44"/>
    </location>
</feature>
<evidence type="ECO:0000313" key="11">
    <source>
        <dbReference type="EMBL" id="ABQ30291.1"/>
    </source>
</evidence>
<dbReference type="Pfam" id="PF21088">
    <property type="entry name" value="MS_channel_1st"/>
    <property type="match status" value="1"/>
</dbReference>
<dbReference type="Gene3D" id="2.30.30.60">
    <property type="match status" value="1"/>
</dbReference>
<dbReference type="Pfam" id="PF21082">
    <property type="entry name" value="MS_channel_3rd"/>
    <property type="match status" value="1"/>
</dbReference>
<comment type="subcellular location">
    <subcellularLocation>
        <location evidence="1">Cell membrane</location>
        <topology evidence="1">Multi-pass membrane protein</topology>
    </subcellularLocation>
</comment>
<protein>
    <submittedName>
        <fullName evidence="11">MscS Mechanosensitive ion channel</fullName>
    </submittedName>
</protein>
<evidence type="ECO:0000259" key="8">
    <source>
        <dbReference type="Pfam" id="PF00924"/>
    </source>
</evidence>
<feature type="domain" description="Mechanosensitive ion channel MscS" evidence="8">
    <location>
        <begin position="187"/>
        <end position="249"/>
    </location>
</feature>
<evidence type="ECO:0000256" key="2">
    <source>
        <dbReference type="ARBA" id="ARBA00008017"/>
    </source>
</evidence>
<gene>
    <name evidence="11" type="ordered locus">Acry_1076</name>
</gene>
<feature type="transmembrane region" description="Helical" evidence="7">
    <location>
        <begin position="88"/>
        <end position="112"/>
    </location>
</feature>
<comment type="similarity">
    <text evidence="2">Belongs to the MscS (TC 1.A.23) family.</text>
</comment>
<evidence type="ECO:0000259" key="9">
    <source>
        <dbReference type="Pfam" id="PF21082"/>
    </source>
</evidence>
<dbReference type="Pfam" id="PF00924">
    <property type="entry name" value="MS_channel_2nd"/>
    <property type="match status" value="1"/>
</dbReference>
<dbReference type="InterPro" id="IPR011066">
    <property type="entry name" value="MscS_channel_C_sf"/>
</dbReference>
<feature type="transmembrane region" description="Helical" evidence="7">
    <location>
        <begin position="148"/>
        <end position="172"/>
    </location>
</feature>
<evidence type="ECO:0000256" key="7">
    <source>
        <dbReference type="SAM" id="Phobius"/>
    </source>
</evidence>
<reference evidence="11 12" key="1">
    <citation type="submission" date="2007-05" db="EMBL/GenBank/DDBJ databases">
        <title>Complete sequence of chromosome of Acidiphilium cryptum JF-5.</title>
        <authorList>
            <consortium name="US DOE Joint Genome Institute"/>
            <person name="Copeland A."/>
            <person name="Lucas S."/>
            <person name="Lapidus A."/>
            <person name="Barry K."/>
            <person name="Detter J.C."/>
            <person name="Glavina del Rio T."/>
            <person name="Hammon N."/>
            <person name="Israni S."/>
            <person name="Dalin E."/>
            <person name="Tice H."/>
            <person name="Pitluck S."/>
            <person name="Sims D."/>
            <person name="Brettin T."/>
            <person name="Bruce D."/>
            <person name="Han C."/>
            <person name="Schmutz J."/>
            <person name="Larimer F."/>
            <person name="Land M."/>
            <person name="Hauser L."/>
            <person name="Kyrpides N."/>
            <person name="Kim E."/>
            <person name="Magnuson T."/>
            <person name="Richardson P."/>
        </authorList>
    </citation>
    <scope>NUCLEOTIDE SEQUENCE [LARGE SCALE GENOMIC DNA]</scope>
    <source>
        <strain evidence="11 12">JF-5</strain>
    </source>
</reference>
<dbReference type="InterPro" id="IPR011014">
    <property type="entry name" value="MscS_channel_TM-2"/>
</dbReference>
<dbReference type="InterPro" id="IPR049278">
    <property type="entry name" value="MS_channel_C"/>
</dbReference>
<dbReference type="SUPFAM" id="SSF50182">
    <property type="entry name" value="Sm-like ribonucleoproteins"/>
    <property type="match status" value="1"/>
</dbReference>
<dbReference type="eggNOG" id="COG0668">
    <property type="taxonomic scope" value="Bacteria"/>
</dbReference>
<dbReference type="STRING" id="349163.Acry_1076"/>
<feature type="transmembrane region" description="Helical" evidence="7">
    <location>
        <begin position="56"/>
        <end position="82"/>
    </location>
</feature>
<keyword evidence="4 7" id="KW-0812">Transmembrane</keyword>
<sequence length="378" mass="41034">MQKVVAGTASFWAAHLSTIIGVATALLIGIAGTAVARAALGILVRWSDRHGRTFRAAILGHLLLPVVIAVWALAAYFAALAVATPLHLVGLLGILPAVLKVFMLLTIAWAALRVVAVSESAYPAHVWSKRGENPDPMLVDAIGKITRILVVAVIGLMILRVLNFSIASLLAFGGVAGIAVGFAAQGVTANLFGALVVYLDRPFKVGEWIVLPAQNVFGTVEHIGWRTTTLRGFDTRPYYVPNQIFNSSVVQTPPRMQARQINTTISIRYADFDRLAAITEACRAHVDNHPDIDQSLGAMVYFDQYGNHALQIMIWCFTRTVVWKESLAIQERLLIELGRIVRQHGAELAVPVSQVEITSPMPMPAPAEPPRHPAMQAR</sequence>
<dbReference type="PANTHER" id="PTHR43634:SF2">
    <property type="entry name" value="LOW CONDUCTANCE MECHANOSENSITIVE CHANNEL YNAI"/>
    <property type="match status" value="1"/>
</dbReference>
<dbReference type="InterPro" id="IPR023408">
    <property type="entry name" value="MscS_beta-dom_sf"/>
</dbReference>
<feature type="domain" description="Mechanosensitive ion channel MscS C-terminal" evidence="9">
    <location>
        <begin position="261"/>
        <end position="347"/>
    </location>
</feature>
<evidence type="ECO:0000256" key="5">
    <source>
        <dbReference type="ARBA" id="ARBA00022989"/>
    </source>
</evidence>
<evidence type="ECO:0000256" key="6">
    <source>
        <dbReference type="ARBA" id="ARBA00023136"/>
    </source>
</evidence>
<feature type="transmembrane region" description="Helical" evidence="7">
    <location>
        <begin position="178"/>
        <end position="199"/>
    </location>
</feature>
<evidence type="ECO:0000256" key="3">
    <source>
        <dbReference type="ARBA" id="ARBA00022475"/>
    </source>
</evidence>
<dbReference type="SUPFAM" id="SSF82861">
    <property type="entry name" value="Mechanosensitive channel protein MscS (YggB), transmembrane region"/>
    <property type="match status" value="1"/>
</dbReference>
<keyword evidence="12" id="KW-1185">Reference proteome</keyword>
<evidence type="ECO:0000256" key="1">
    <source>
        <dbReference type="ARBA" id="ARBA00004651"/>
    </source>
</evidence>
<dbReference type="SUPFAM" id="SSF82689">
    <property type="entry name" value="Mechanosensitive channel protein MscS (YggB), C-terminal domain"/>
    <property type="match status" value="1"/>
</dbReference>
<proteinExistence type="inferred from homology"/>
<dbReference type="RefSeq" id="WP_011941971.1">
    <property type="nucleotide sequence ID" value="NC_009484.1"/>
</dbReference>
<keyword evidence="3" id="KW-1003">Cell membrane</keyword>
<feature type="domain" description="Mechanosensitive ion channel transmembrane helices 2/3" evidence="10">
    <location>
        <begin position="144"/>
        <end position="185"/>
    </location>
</feature>
<evidence type="ECO:0000256" key="4">
    <source>
        <dbReference type="ARBA" id="ARBA00022692"/>
    </source>
</evidence>